<reference evidence="2 3" key="1">
    <citation type="journal article" date="2013" name="Proc. Natl. Acad. Sci. U.S.A.">
        <title>The king cobra genome reveals dynamic gene evolution and adaptation in the snake venom system.</title>
        <authorList>
            <person name="Vonk F.J."/>
            <person name="Casewell N.R."/>
            <person name="Henkel C.V."/>
            <person name="Heimberg A.M."/>
            <person name="Jansen H.J."/>
            <person name="McCleary R.J."/>
            <person name="Kerkkamp H.M."/>
            <person name="Vos R.A."/>
            <person name="Guerreiro I."/>
            <person name="Calvete J.J."/>
            <person name="Wuster W."/>
            <person name="Woods A.E."/>
            <person name="Logan J.M."/>
            <person name="Harrison R.A."/>
            <person name="Castoe T.A."/>
            <person name="de Koning A.P."/>
            <person name="Pollock D.D."/>
            <person name="Yandell M."/>
            <person name="Calderon D."/>
            <person name="Renjifo C."/>
            <person name="Currier R.B."/>
            <person name="Salgado D."/>
            <person name="Pla D."/>
            <person name="Sanz L."/>
            <person name="Hyder A.S."/>
            <person name="Ribeiro J.M."/>
            <person name="Arntzen J.W."/>
            <person name="van den Thillart G.E."/>
            <person name="Boetzer M."/>
            <person name="Pirovano W."/>
            <person name="Dirks R.P."/>
            <person name="Spaink H.P."/>
            <person name="Duboule D."/>
            <person name="McGlinn E."/>
            <person name="Kini R.M."/>
            <person name="Richardson M.K."/>
        </authorList>
    </citation>
    <scope>NUCLEOTIDE SEQUENCE</scope>
    <source>
        <tissue evidence="2">Blood</tissue>
    </source>
</reference>
<organism evidence="2 3">
    <name type="scientific">Ophiophagus hannah</name>
    <name type="common">King cobra</name>
    <name type="synonym">Naja hannah</name>
    <dbReference type="NCBI Taxonomy" id="8665"/>
    <lineage>
        <taxon>Eukaryota</taxon>
        <taxon>Metazoa</taxon>
        <taxon>Chordata</taxon>
        <taxon>Craniata</taxon>
        <taxon>Vertebrata</taxon>
        <taxon>Euteleostomi</taxon>
        <taxon>Lepidosauria</taxon>
        <taxon>Squamata</taxon>
        <taxon>Bifurcata</taxon>
        <taxon>Unidentata</taxon>
        <taxon>Episquamata</taxon>
        <taxon>Toxicofera</taxon>
        <taxon>Serpentes</taxon>
        <taxon>Colubroidea</taxon>
        <taxon>Elapidae</taxon>
        <taxon>Elapinae</taxon>
        <taxon>Ophiophagus</taxon>
    </lineage>
</organism>
<feature type="compositionally biased region" description="Basic and acidic residues" evidence="1">
    <location>
        <begin position="1"/>
        <end position="19"/>
    </location>
</feature>
<sequence>EAHGTRHEVDGDHEAEGKDGVFGLALVLLEDVDAGKSKEDDPDDPEETPAQDVQEIEEESKEKRHEPISQQDGANQQKGPGGIIGEGGVAEIMGQVGSWKKRNQRTRHQRSLRR</sequence>
<evidence type="ECO:0000313" key="2">
    <source>
        <dbReference type="EMBL" id="ETE55857.1"/>
    </source>
</evidence>
<dbReference type="EMBL" id="AZIM01080352">
    <property type="protein sequence ID" value="ETE55857.1"/>
    <property type="molecule type" value="Genomic_DNA"/>
</dbReference>
<feature type="compositionally biased region" description="Gly residues" evidence="1">
    <location>
        <begin position="79"/>
        <end position="88"/>
    </location>
</feature>
<feature type="compositionally biased region" description="Acidic residues" evidence="1">
    <location>
        <begin position="40"/>
        <end position="59"/>
    </location>
</feature>
<gene>
    <name evidence="2" type="primary">RING1A</name>
    <name evidence="2" type="ORF">L345_18434</name>
</gene>
<protein>
    <submittedName>
        <fullName evidence="2">Putative E3 ubiquitin-protein ligase RING1a</fullName>
    </submittedName>
</protein>
<feature type="compositionally biased region" description="Basic residues" evidence="1">
    <location>
        <begin position="99"/>
        <end position="114"/>
    </location>
</feature>
<comment type="caution">
    <text evidence="2">The sequence shown here is derived from an EMBL/GenBank/DDBJ whole genome shotgun (WGS) entry which is preliminary data.</text>
</comment>
<dbReference type="Proteomes" id="UP000018936">
    <property type="component" value="Unassembled WGS sequence"/>
</dbReference>
<name>V8N2S2_OPHHA</name>
<accession>V8N2S2</accession>
<feature type="non-terminal residue" evidence="2">
    <location>
        <position position="114"/>
    </location>
</feature>
<proteinExistence type="predicted"/>
<keyword evidence="3" id="KW-1185">Reference proteome</keyword>
<evidence type="ECO:0000313" key="3">
    <source>
        <dbReference type="Proteomes" id="UP000018936"/>
    </source>
</evidence>
<evidence type="ECO:0000256" key="1">
    <source>
        <dbReference type="SAM" id="MobiDB-lite"/>
    </source>
</evidence>
<feature type="compositionally biased region" description="Polar residues" evidence="1">
    <location>
        <begin position="68"/>
        <end position="78"/>
    </location>
</feature>
<feature type="non-terminal residue" evidence="2">
    <location>
        <position position="1"/>
    </location>
</feature>
<dbReference type="AlphaFoldDB" id="V8N2S2"/>
<feature type="region of interest" description="Disordered" evidence="1">
    <location>
        <begin position="1"/>
        <end position="114"/>
    </location>
</feature>